<name>A0ABZ1HU52_STRPH</name>
<feature type="region of interest" description="Disordered" evidence="1">
    <location>
        <begin position="148"/>
        <end position="179"/>
    </location>
</feature>
<evidence type="ECO:0000256" key="2">
    <source>
        <dbReference type="SAM" id="Phobius"/>
    </source>
</evidence>
<accession>A0ABZ1HU52</accession>
<feature type="transmembrane region" description="Helical" evidence="2">
    <location>
        <begin position="21"/>
        <end position="40"/>
    </location>
</feature>
<evidence type="ECO:0000313" key="3">
    <source>
        <dbReference type="EMBL" id="WSD21770.1"/>
    </source>
</evidence>
<evidence type="ECO:0008006" key="5">
    <source>
        <dbReference type="Google" id="ProtNLM"/>
    </source>
</evidence>
<feature type="transmembrane region" description="Helical" evidence="2">
    <location>
        <begin position="55"/>
        <end position="74"/>
    </location>
</feature>
<keyword evidence="4" id="KW-1185">Reference proteome</keyword>
<proteinExistence type="predicted"/>
<keyword evidence="2" id="KW-0812">Transmembrane</keyword>
<gene>
    <name evidence="3" type="ORF">OHB35_32225</name>
</gene>
<evidence type="ECO:0000256" key="1">
    <source>
        <dbReference type="SAM" id="MobiDB-lite"/>
    </source>
</evidence>
<feature type="transmembrane region" description="Helical" evidence="2">
    <location>
        <begin position="81"/>
        <end position="100"/>
    </location>
</feature>
<evidence type="ECO:0000313" key="4">
    <source>
        <dbReference type="Proteomes" id="UP001340816"/>
    </source>
</evidence>
<organism evidence="3 4">
    <name type="scientific">Streptomyces phaeochromogenes</name>
    <dbReference type="NCBI Taxonomy" id="1923"/>
    <lineage>
        <taxon>Bacteria</taxon>
        <taxon>Bacillati</taxon>
        <taxon>Actinomycetota</taxon>
        <taxon>Actinomycetes</taxon>
        <taxon>Kitasatosporales</taxon>
        <taxon>Streptomycetaceae</taxon>
        <taxon>Streptomyces</taxon>
        <taxon>Streptomyces phaeochromogenes group</taxon>
    </lineage>
</organism>
<reference evidence="3 4" key="1">
    <citation type="submission" date="2022-10" db="EMBL/GenBank/DDBJ databases">
        <title>The complete genomes of actinobacterial strains from the NBC collection.</title>
        <authorList>
            <person name="Joergensen T.S."/>
            <person name="Alvarez Arevalo M."/>
            <person name="Sterndorff E.B."/>
            <person name="Faurdal D."/>
            <person name="Vuksanovic O."/>
            <person name="Mourched A.-S."/>
            <person name="Charusanti P."/>
            <person name="Shaw S."/>
            <person name="Blin K."/>
            <person name="Weber T."/>
        </authorList>
    </citation>
    <scope>NUCLEOTIDE SEQUENCE [LARGE SCALE GENOMIC DNA]</scope>
    <source>
        <strain evidence="3 4">NBC 01752</strain>
    </source>
</reference>
<dbReference type="EMBL" id="CP109135">
    <property type="protein sequence ID" value="WSD21770.1"/>
    <property type="molecule type" value="Genomic_DNA"/>
</dbReference>
<feature type="transmembrane region" description="Helical" evidence="2">
    <location>
        <begin position="112"/>
        <end position="134"/>
    </location>
</feature>
<keyword evidence="2" id="KW-0472">Membrane</keyword>
<sequence>MTEKLLGLLSKRPWTERWLTRLLGAALSSAAYLLCLPWDLRNRPESPGSTTETTPVSVLGVAALAVTLLLLAVYFGRRDALAWPLLVVAAPPATLMYLSFRTNPEPPDASLWPLTWAFSTLVMAAGVLVLASVARQFREDTGDSTDGLVFSHSSSGASSGTGGGSSAVRRPSLNPGARS</sequence>
<dbReference type="Proteomes" id="UP001340816">
    <property type="component" value="Chromosome"/>
</dbReference>
<protein>
    <recommendedName>
        <fullName evidence="5">Integral membrane protein</fullName>
    </recommendedName>
</protein>
<keyword evidence="2" id="KW-1133">Transmembrane helix</keyword>